<evidence type="ECO:0000256" key="2">
    <source>
        <dbReference type="ARBA" id="ARBA00008488"/>
    </source>
</evidence>
<dbReference type="EMBL" id="CP039712">
    <property type="protein sequence ID" value="QCI86463.1"/>
    <property type="molecule type" value="Genomic_DNA"/>
</dbReference>
<dbReference type="PANTHER" id="PTHR20855:SF129">
    <property type="entry name" value="HEMOLYSIN-3 HOMOLOG"/>
    <property type="match status" value="1"/>
</dbReference>
<keyword evidence="5" id="KW-0472">Membrane</keyword>
<proteinExistence type="inferred from homology"/>
<dbReference type="NCBIfam" id="TIGR01065">
    <property type="entry name" value="hlyIII"/>
    <property type="match status" value="1"/>
</dbReference>
<evidence type="ECO:0000256" key="4">
    <source>
        <dbReference type="ARBA" id="ARBA00022989"/>
    </source>
</evidence>
<evidence type="ECO:0000256" key="1">
    <source>
        <dbReference type="ARBA" id="ARBA00004127"/>
    </source>
</evidence>
<dbReference type="GO" id="GO:0012505">
    <property type="term" value="C:endomembrane system"/>
    <property type="evidence" value="ECO:0007669"/>
    <property type="project" value="UniProtKB-SubCell"/>
</dbReference>
<gene>
    <name evidence="6" type="ORF">FA707_05550</name>
</gene>
<accession>A0A4D7CTF6</accession>
<keyword evidence="3" id="KW-0812">Transmembrane</keyword>
<sequence length="209" mass="23798">MNHRKYEIVNEVFNAITHGIGCLAAITGMVFLILKAVSIGSIHTFAYLVFGICLILLFLSSTLFHSLIFTKARHVFQVMDHCSIYLLIAGSYTPYCLLTIQGTKGWVLFIIIWSLAIAGIVYKSFFIKKKWKFDFLIYLFMGWLCLIASSELYEGLGLNGILLLVLGGVSYSLGTIFYALQRKKFMHVIWHLFVMAGAAFIYFSIYFYT</sequence>
<dbReference type="OrthoDB" id="9813689at2"/>
<dbReference type="PANTHER" id="PTHR20855">
    <property type="entry name" value="ADIPOR/PROGESTIN RECEPTOR-RELATED"/>
    <property type="match status" value="1"/>
</dbReference>
<dbReference type="AlphaFoldDB" id="A0A4D7CTF6"/>
<comment type="subcellular location">
    <subcellularLocation>
        <location evidence="1">Endomembrane system</location>
        <topology evidence="1">Multi-pass membrane protein</topology>
    </subcellularLocation>
</comment>
<dbReference type="Pfam" id="PF03006">
    <property type="entry name" value="HlyIII"/>
    <property type="match status" value="1"/>
</dbReference>
<evidence type="ECO:0000313" key="7">
    <source>
        <dbReference type="Proteomes" id="UP000298615"/>
    </source>
</evidence>
<protein>
    <submittedName>
        <fullName evidence="6">Hemolysin III family protein</fullName>
    </submittedName>
</protein>
<evidence type="ECO:0000256" key="5">
    <source>
        <dbReference type="ARBA" id="ARBA00023136"/>
    </source>
</evidence>
<dbReference type="InterPro" id="IPR004254">
    <property type="entry name" value="AdipoR/HlyIII-related"/>
</dbReference>
<organism evidence="6 7">
    <name type="scientific">Vagococcus zengguangii</name>
    <dbReference type="NCBI Taxonomy" id="2571750"/>
    <lineage>
        <taxon>Bacteria</taxon>
        <taxon>Bacillati</taxon>
        <taxon>Bacillota</taxon>
        <taxon>Bacilli</taxon>
        <taxon>Lactobacillales</taxon>
        <taxon>Enterococcaceae</taxon>
        <taxon>Vagococcus</taxon>
    </lineage>
</organism>
<reference evidence="6 7" key="1">
    <citation type="submission" date="2019-04" db="EMBL/GenBank/DDBJ databases">
        <title>Vagococcus sp. nov., isolated from faeces of yaks (Bos grunniens).</title>
        <authorList>
            <person name="Ge Y."/>
        </authorList>
    </citation>
    <scope>NUCLEOTIDE SEQUENCE [LARGE SCALE GENOMIC DNA]</scope>
    <source>
        <strain evidence="6 7">MN-17</strain>
    </source>
</reference>
<dbReference type="RefSeq" id="WP_136953294.1">
    <property type="nucleotide sequence ID" value="NZ_CP039712.1"/>
</dbReference>
<evidence type="ECO:0000313" key="6">
    <source>
        <dbReference type="EMBL" id="QCI86463.1"/>
    </source>
</evidence>
<name>A0A4D7CTF6_9ENTE</name>
<dbReference type="KEGG" id="vao:FA707_05550"/>
<dbReference type="GO" id="GO:0016020">
    <property type="term" value="C:membrane"/>
    <property type="evidence" value="ECO:0007669"/>
    <property type="project" value="InterPro"/>
</dbReference>
<dbReference type="Proteomes" id="UP000298615">
    <property type="component" value="Chromosome"/>
</dbReference>
<keyword evidence="7" id="KW-1185">Reference proteome</keyword>
<evidence type="ECO:0000256" key="3">
    <source>
        <dbReference type="ARBA" id="ARBA00022692"/>
    </source>
</evidence>
<dbReference type="InterPro" id="IPR005744">
    <property type="entry name" value="Hy-lIII"/>
</dbReference>
<keyword evidence="4" id="KW-1133">Transmembrane helix</keyword>
<comment type="similarity">
    <text evidence="2">Belongs to the UPF0073 (Hly-III) family.</text>
</comment>
<dbReference type="GO" id="GO:0140911">
    <property type="term" value="F:pore-forming activity"/>
    <property type="evidence" value="ECO:0007669"/>
    <property type="project" value="InterPro"/>
</dbReference>